<reference evidence="2 3" key="1">
    <citation type="submission" date="2022-01" db="EMBL/GenBank/DDBJ databases">
        <title>Whole genome-based taxonomy of the Shewanellaceae.</title>
        <authorList>
            <person name="Martin-Rodriguez A.J."/>
        </authorList>
    </citation>
    <scope>NUCLEOTIDE SEQUENCE [LARGE SCALE GENOMIC DNA]</scope>
    <source>
        <strain evidence="2 3">DSM 21332</strain>
    </source>
</reference>
<gene>
    <name evidence="2" type="ORF">L2725_21885</name>
</gene>
<accession>A0ABT0NE40</accession>
<evidence type="ECO:0000256" key="1">
    <source>
        <dbReference type="SAM" id="MobiDB-lite"/>
    </source>
</evidence>
<evidence type="ECO:0000313" key="2">
    <source>
        <dbReference type="EMBL" id="MCL2916390.1"/>
    </source>
</evidence>
<sequence length="121" mass="13714">MGLDAIYNMLAKPVKAGIERARKVQKVTPEAATNADDHQPVTDKPSYQIERRKQNSSRRKFRLGGRRRTDRSAAVHQHEDKFVPATEEELEREARELAQEQQGKLSTGPRDAKGNHVDIEA</sequence>
<name>A0ABT0NE40_9GAMM</name>
<keyword evidence="3" id="KW-1185">Reference proteome</keyword>
<feature type="compositionally biased region" description="Basic and acidic residues" evidence="1">
    <location>
        <begin position="110"/>
        <end position="121"/>
    </location>
</feature>
<protein>
    <submittedName>
        <fullName evidence="2">Uncharacterized protein</fullName>
    </submittedName>
</protein>
<dbReference type="Proteomes" id="UP001202831">
    <property type="component" value="Unassembled WGS sequence"/>
</dbReference>
<comment type="caution">
    <text evidence="2">The sequence shown here is derived from an EMBL/GenBank/DDBJ whole genome shotgun (WGS) entry which is preliminary data.</text>
</comment>
<feature type="region of interest" description="Disordered" evidence="1">
    <location>
        <begin position="25"/>
        <end position="121"/>
    </location>
</feature>
<feature type="compositionally biased region" description="Basic residues" evidence="1">
    <location>
        <begin position="54"/>
        <end position="69"/>
    </location>
</feature>
<evidence type="ECO:0000313" key="3">
    <source>
        <dbReference type="Proteomes" id="UP001202831"/>
    </source>
</evidence>
<organism evidence="2 3">
    <name type="scientific">Shewanella corallii</name>
    <dbReference type="NCBI Taxonomy" id="560080"/>
    <lineage>
        <taxon>Bacteria</taxon>
        <taxon>Pseudomonadati</taxon>
        <taxon>Pseudomonadota</taxon>
        <taxon>Gammaproteobacteria</taxon>
        <taxon>Alteromonadales</taxon>
        <taxon>Shewanellaceae</taxon>
        <taxon>Shewanella</taxon>
    </lineage>
</organism>
<feature type="compositionally biased region" description="Basic and acidic residues" evidence="1">
    <location>
        <begin position="70"/>
        <end position="82"/>
    </location>
</feature>
<proteinExistence type="predicted"/>
<dbReference type="RefSeq" id="WP_249250927.1">
    <property type="nucleotide sequence ID" value="NZ_JAKIKT010000014.1"/>
</dbReference>
<dbReference type="EMBL" id="JAKIKT010000014">
    <property type="protein sequence ID" value="MCL2916390.1"/>
    <property type="molecule type" value="Genomic_DNA"/>
</dbReference>